<keyword evidence="2" id="KW-1133">Transmembrane helix</keyword>
<feature type="compositionally biased region" description="Polar residues" evidence="1">
    <location>
        <begin position="116"/>
        <end position="125"/>
    </location>
</feature>
<evidence type="ECO:0000259" key="3">
    <source>
        <dbReference type="Pfam" id="PF13399"/>
    </source>
</evidence>
<sequence>MFVMTETVFPYPSRMEQKSKKKQTIIIGLMVLVIVIVGIFLFTRKSGKTEGNKDSISPTQEATPTEKPKVEKSAVKIQVLNGTGTPGQAGKAVKVLEDAGYSTDNIKSDNAEKYDNTITTVSSKS</sequence>
<feature type="domain" description="LytR/CpsA/Psr regulator C-terminal" evidence="3">
    <location>
        <begin position="75"/>
        <end position="121"/>
    </location>
</feature>
<dbReference type="EMBL" id="PFLF01000100">
    <property type="protein sequence ID" value="PIY68665.1"/>
    <property type="molecule type" value="Genomic_DNA"/>
</dbReference>
<feature type="region of interest" description="Disordered" evidence="1">
    <location>
        <begin position="47"/>
        <end position="72"/>
    </location>
</feature>
<dbReference type="Pfam" id="PF13399">
    <property type="entry name" value="LytR_C"/>
    <property type="match status" value="1"/>
</dbReference>
<name>A0A2M7QBQ8_9BACT</name>
<feature type="transmembrane region" description="Helical" evidence="2">
    <location>
        <begin position="25"/>
        <end position="43"/>
    </location>
</feature>
<feature type="compositionally biased region" description="Polar residues" evidence="1">
    <location>
        <begin position="54"/>
        <end position="63"/>
    </location>
</feature>
<feature type="compositionally biased region" description="Basic and acidic residues" evidence="1">
    <location>
        <begin position="106"/>
        <end position="115"/>
    </location>
</feature>
<accession>A0A2M7QBQ8</accession>
<dbReference type="Proteomes" id="UP000230108">
    <property type="component" value="Unassembled WGS sequence"/>
</dbReference>
<comment type="caution">
    <text evidence="4">The sequence shown here is derived from an EMBL/GenBank/DDBJ whole genome shotgun (WGS) entry which is preliminary data.</text>
</comment>
<dbReference type="AlphaFoldDB" id="A0A2M7QBQ8"/>
<feature type="non-terminal residue" evidence="4">
    <location>
        <position position="125"/>
    </location>
</feature>
<evidence type="ECO:0000256" key="2">
    <source>
        <dbReference type="SAM" id="Phobius"/>
    </source>
</evidence>
<evidence type="ECO:0000313" key="5">
    <source>
        <dbReference type="Proteomes" id="UP000230108"/>
    </source>
</evidence>
<feature type="region of interest" description="Disordered" evidence="1">
    <location>
        <begin position="103"/>
        <end position="125"/>
    </location>
</feature>
<evidence type="ECO:0000313" key="4">
    <source>
        <dbReference type="EMBL" id="PIY68665.1"/>
    </source>
</evidence>
<protein>
    <recommendedName>
        <fullName evidence="3">LytR/CpsA/Psr regulator C-terminal domain-containing protein</fullName>
    </recommendedName>
</protein>
<evidence type="ECO:0000256" key="1">
    <source>
        <dbReference type="SAM" id="MobiDB-lite"/>
    </source>
</evidence>
<keyword evidence="2" id="KW-0812">Transmembrane</keyword>
<dbReference type="Gene3D" id="3.30.70.2390">
    <property type="match status" value="1"/>
</dbReference>
<organism evidence="4 5">
    <name type="scientific">Candidatus Roizmanbacteria bacterium CG_4_10_14_0_8_um_filter_39_9</name>
    <dbReference type="NCBI Taxonomy" id="1974829"/>
    <lineage>
        <taxon>Bacteria</taxon>
        <taxon>Candidatus Roizmaniibacteriota</taxon>
    </lineage>
</organism>
<gene>
    <name evidence="4" type="ORF">COY90_04710</name>
</gene>
<reference evidence="5" key="1">
    <citation type="submission" date="2017-09" db="EMBL/GenBank/DDBJ databases">
        <title>Depth-based differentiation of microbial function through sediment-hosted aquifers and enrichment of novel symbionts in the deep terrestrial subsurface.</title>
        <authorList>
            <person name="Probst A.J."/>
            <person name="Ladd B."/>
            <person name="Jarett J.K."/>
            <person name="Geller-Mcgrath D.E."/>
            <person name="Sieber C.M.K."/>
            <person name="Emerson J.B."/>
            <person name="Anantharaman K."/>
            <person name="Thomas B.C."/>
            <person name="Malmstrom R."/>
            <person name="Stieglmeier M."/>
            <person name="Klingl A."/>
            <person name="Woyke T."/>
            <person name="Ryan C.M."/>
            <person name="Banfield J.F."/>
        </authorList>
    </citation>
    <scope>NUCLEOTIDE SEQUENCE [LARGE SCALE GENOMIC DNA]</scope>
</reference>
<dbReference type="InterPro" id="IPR027381">
    <property type="entry name" value="LytR/CpsA/Psr_C"/>
</dbReference>
<proteinExistence type="predicted"/>
<keyword evidence="2" id="KW-0472">Membrane</keyword>